<evidence type="ECO:0000259" key="9">
    <source>
        <dbReference type="PROSITE" id="PS50928"/>
    </source>
</evidence>
<dbReference type="Pfam" id="PF00528">
    <property type="entry name" value="BPD_transp_1"/>
    <property type="match status" value="1"/>
</dbReference>
<feature type="transmembrane region" description="Helical" evidence="7">
    <location>
        <begin position="133"/>
        <end position="155"/>
    </location>
</feature>
<dbReference type="PANTHER" id="PTHR43744">
    <property type="entry name" value="ABC TRANSPORTER PERMEASE PROTEIN MG189-RELATED-RELATED"/>
    <property type="match status" value="1"/>
</dbReference>
<gene>
    <name evidence="10" type="ORF">OM076_07340</name>
</gene>
<evidence type="ECO:0000256" key="7">
    <source>
        <dbReference type="RuleBase" id="RU363032"/>
    </source>
</evidence>
<evidence type="ECO:0000256" key="8">
    <source>
        <dbReference type="SAM" id="MobiDB-lite"/>
    </source>
</evidence>
<feature type="region of interest" description="Disordered" evidence="8">
    <location>
        <begin position="1"/>
        <end position="31"/>
    </location>
</feature>
<protein>
    <submittedName>
        <fullName evidence="10">Carbohydrate ABC transporter permease</fullName>
    </submittedName>
</protein>
<sequence>MSVPTVAPDVGAPTAAKTRRRTRAQRKPGSTGGMVVPTIFMLAFLVYFLMPLFWLVVASTKSLDDLFDSFGLWFANFNFIDNVKDTFNQDNGVYLDWLRNTVMYSVVSAVGAALLAAAAGYGFAKFAFRGKNLMFWFVLGSVMVPTTALAIPTYLMFSKLGFTNNPLAVILPSLVSPFGIYLMRIYAEAAVPSDLIEAARIDGAGEFLIFRKIAFRLLTPGFVTVLLFTFVATWNNYFLPLVMLSEPKWYPLTVGLQQWNSQATAGGGATSAFNIVITGSLLSIVPLILAFIFLQRYWQSGLGSGGVKG</sequence>
<dbReference type="CDD" id="cd06261">
    <property type="entry name" value="TM_PBP2"/>
    <property type="match status" value="1"/>
</dbReference>
<feature type="transmembrane region" description="Helical" evidence="7">
    <location>
        <begin position="29"/>
        <end position="57"/>
    </location>
</feature>
<feature type="domain" description="ABC transmembrane type-1" evidence="9">
    <location>
        <begin position="98"/>
        <end position="294"/>
    </location>
</feature>
<dbReference type="PANTHER" id="PTHR43744:SF12">
    <property type="entry name" value="ABC TRANSPORTER PERMEASE PROTEIN MG189-RELATED"/>
    <property type="match status" value="1"/>
</dbReference>
<comment type="caution">
    <text evidence="10">The sequence shown here is derived from an EMBL/GenBank/DDBJ whole genome shotgun (WGS) entry which is preliminary data.</text>
</comment>
<dbReference type="GO" id="GO:0005886">
    <property type="term" value="C:plasma membrane"/>
    <property type="evidence" value="ECO:0007669"/>
    <property type="project" value="UniProtKB-SubCell"/>
</dbReference>
<feature type="compositionally biased region" description="Basic residues" evidence="8">
    <location>
        <begin position="17"/>
        <end position="26"/>
    </location>
</feature>
<evidence type="ECO:0000256" key="2">
    <source>
        <dbReference type="ARBA" id="ARBA00022448"/>
    </source>
</evidence>
<proteinExistence type="inferred from homology"/>
<evidence type="ECO:0000313" key="11">
    <source>
        <dbReference type="Proteomes" id="UP001149140"/>
    </source>
</evidence>
<comment type="subcellular location">
    <subcellularLocation>
        <location evidence="1 7">Cell membrane</location>
        <topology evidence="1 7">Multi-pass membrane protein</topology>
    </subcellularLocation>
</comment>
<dbReference type="EMBL" id="JAPDOD010000004">
    <property type="protein sequence ID" value="MDA0160070.1"/>
    <property type="molecule type" value="Genomic_DNA"/>
</dbReference>
<accession>A0A9X3MRW9</accession>
<evidence type="ECO:0000256" key="4">
    <source>
        <dbReference type="ARBA" id="ARBA00022692"/>
    </source>
</evidence>
<dbReference type="AlphaFoldDB" id="A0A9X3MRW9"/>
<evidence type="ECO:0000313" key="10">
    <source>
        <dbReference type="EMBL" id="MDA0160070.1"/>
    </source>
</evidence>
<dbReference type="GO" id="GO:0055085">
    <property type="term" value="P:transmembrane transport"/>
    <property type="evidence" value="ECO:0007669"/>
    <property type="project" value="InterPro"/>
</dbReference>
<organism evidence="10 11">
    <name type="scientific">Solirubrobacter ginsenosidimutans</name>
    <dbReference type="NCBI Taxonomy" id="490573"/>
    <lineage>
        <taxon>Bacteria</taxon>
        <taxon>Bacillati</taxon>
        <taxon>Actinomycetota</taxon>
        <taxon>Thermoleophilia</taxon>
        <taxon>Solirubrobacterales</taxon>
        <taxon>Solirubrobacteraceae</taxon>
        <taxon>Solirubrobacter</taxon>
    </lineage>
</organism>
<dbReference type="InterPro" id="IPR000515">
    <property type="entry name" value="MetI-like"/>
</dbReference>
<keyword evidence="3" id="KW-1003">Cell membrane</keyword>
<feature type="transmembrane region" description="Helical" evidence="7">
    <location>
        <begin position="272"/>
        <end position="294"/>
    </location>
</feature>
<dbReference type="Proteomes" id="UP001149140">
    <property type="component" value="Unassembled WGS sequence"/>
</dbReference>
<reference evidence="10" key="1">
    <citation type="submission" date="2022-10" db="EMBL/GenBank/DDBJ databases">
        <title>The WGS of Solirubrobacter ginsenosidimutans DSM 21036.</title>
        <authorList>
            <person name="Jiang Z."/>
        </authorList>
    </citation>
    <scope>NUCLEOTIDE SEQUENCE</scope>
    <source>
        <strain evidence="10">DSM 21036</strain>
    </source>
</reference>
<dbReference type="Gene3D" id="1.10.3720.10">
    <property type="entry name" value="MetI-like"/>
    <property type="match status" value="1"/>
</dbReference>
<keyword evidence="5 7" id="KW-1133">Transmembrane helix</keyword>
<keyword evidence="4 7" id="KW-0812">Transmembrane</keyword>
<keyword evidence="6 7" id="KW-0472">Membrane</keyword>
<feature type="transmembrane region" description="Helical" evidence="7">
    <location>
        <begin position="167"/>
        <end position="187"/>
    </location>
</feature>
<feature type="transmembrane region" description="Helical" evidence="7">
    <location>
        <begin position="102"/>
        <end position="121"/>
    </location>
</feature>
<dbReference type="SUPFAM" id="SSF161098">
    <property type="entry name" value="MetI-like"/>
    <property type="match status" value="1"/>
</dbReference>
<keyword evidence="2 7" id="KW-0813">Transport</keyword>
<evidence type="ECO:0000256" key="6">
    <source>
        <dbReference type="ARBA" id="ARBA00023136"/>
    </source>
</evidence>
<dbReference type="InterPro" id="IPR035906">
    <property type="entry name" value="MetI-like_sf"/>
</dbReference>
<evidence type="ECO:0000256" key="5">
    <source>
        <dbReference type="ARBA" id="ARBA00022989"/>
    </source>
</evidence>
<keyword evidence="11" id="KW-1185">Reference proteome</keyword>
<dbReference type="PROSITE" id="PS50928">
    <property type="entry name" value="ABC_TM1"/>
    <property type="match status" value="1"/>
</dbReference>
<evidence type="ECO:0000256" key="1">
    <source>
        <dbReference type="ARBA" id="ARBA00004651"/>
    </source>
</evidence>
<comment type="similarity">
    <text evidence="7">Belongs to the binding-protein-dependent transport system permease family.</text>
</comment>
<dbReference type="RefSeq" id="WP_270038836.1">
    <property type="nucleotide sequence ID" value="NZ_JAPDOD010000004.1"/>
</dbReference>
<feature type="transmembrane region" description="Helical" evidence="7">
    <location>
        <begin position="217"/>
        <end position="239"/>
    </location>
</feature>
<name>A0A9X3MRW9_9ACTN</name>
<evidence type="ECO:0000256" key="3">
    <source>
        <dbReference type="ARBA" id="ARBA00022475"/>
    </source>
</evidence>